<feature type="region of interest" description="Disordered" evidence="1">
    <location>
        <begin position="1"/>
        <end position="62"/>
    </location>
</feature>
<accession>A0A0L0N0T6</accession>
<feature type="compositionally biased region" description="Acidic residues" evidence="1">
    <location>
        <begin position="37"/>
        <end position="54"/>
    </location>
</feature>
<feature type="compositionally biased region" description="Basic residues" evidence="1">
    <location>
        <begin position="1"/>
        <end position="10"/>
    </location>
</feature>
<dbReference type="EMBL" id="LFRF01000033">
    <property type="protein sequence ID" value="KND87712.1"/>
    <property type="molecule type" value="Genomic_DNA"/>
</dbReference>
<evidence type="ECO:0000256" key="1">
    <source>
        <dbReference type="SAM" id="MobiDB-lite"/>
    </source>
</evidence>
<proteinExistence type="predicted"/>
<reference evidence="2 3" key="1">
    <citation type="journal article" date="2015" name="BMC Genomics">
        <title>The genome of the truffle-parasite Tolypocladium ophioglossoides and the evolution of antifungal peptaibiotics.</title>
        <authorList>
            <person name="Quandt C.A."/>
            <person name="Bushley K.E."/>
            <person name="Spatafora J.W."/>
        </authorList>
    </citation>
    <scope>NUCLEOTIDE SEQUENCE [LARGE SCALE GENOMIC DNA]</scope>
    <source>
        <strain evidence="2 3">CBS 100239</strain>
    </source>
</reference>
<organism evidence="2 3">
    <name type="scientific">Tolypocladium ophioglossoides (strain CBS 100239)</name>
    <name type="common">Snaketongue truffleclub</name>
    <name type="synonym">Elaphocordyceps ophioglossoides</name>
    <dbReference type="NCBI Taxonomy" id="1163406"/>
    <lineage>
        <taxon>Eukaryota</taxon>
        <taxon>Fungi</taxon>
        <taxon>Dikarya</taxon>
        <taxon>Ascomycota</taxon>
        <taxon>Pezizomycotina</taxon>
        <taxon>Sordariomycetes</taxon>
        <taxon>Hypocreomycetidae</taxon>
        <taxon>Hypocreales</taxon>
        <taxon>Ophiocordycipitaceae</taxon>
        <taxon>Tolypocladium</taxon>
    </lineage>
</organism>
<feature type="non-terminal residue" evidence="2">
    <location>
        <position position="144"/>
    </location>
</feature>
<evidence type="ECO:0000313" key="3">
    <source>
        <dbReference type="Proteomes" id="UP000036947"/>
    </source>
</evidence>
<dbReference type="Proteomes" id="UP000036947">
    <property type="component" value="Unassembled WGS sequence"/>
</dbReference>
<dbReference type="AlphaFoldDB" id="A0A0L0N0T6"/>
<name>A0A0L0N0T6_TOLOC</name>
<keyword evidence="3" id="KW-1185">Reference proteome</keyword>
<evidence type="ECO:0000313" key="2">
    <source>
        <dbReference type="EMBL" id="KND87712.1"/>
    </source>
</evidence>
<gene>
    <name evidence="2" type="ORF">TOPH_07664</name>
</gene>
<comment type="caution">
    <text evidence="2">The sequence shown here is derived from an EMBL/GenBank/DDBJ whole genome shotgun (WGS) entry which is preliminary data.</text>
</comment>
<dbReference type="OrthoDB" id="4589291at2759"/>
<protein>
    <submittedName>
        <fullName evidence="2">Uncharacterized protein</fullName>
    </submittedName>
</protein>
<sequence length="144" mass="16344">MKHKESKKQRSQQDLGQLDQPPPPYDFYKGTSLAQDLDSDADADTDADTDTDTDTDTHIVEPRQQSAALGCGSFAVRSLAYTWHIVKVTLLSTWQTEPFNLAMIFLPNPKVLTRKDLDWEARLEVHAKDVLRLMKQGFYCTEAN</sequence>